<dbReference type="GO" id="GO:0004519">
    <property type="term" value="F:endonuclease activity"/>
    <property type="evidence" value="ECO:0007669"/>
    <property type="project" value="UniProtKB-KW"/>
</dbReference>
<keyword evidence="1" id="KW-0378">Hydrolase</keyword>
<dbReference type="Gene3D" id="3.60.10.10">
    <property type="entry name" value="Endonuclease/exonuclease/phosphatase"/>
    <property type="match status" value="1"/>
</dbReference>
<comment type="caution">
    <text evidence="1">The sequence shown here is derived from an EMBL/GenBank/DDBJ whole genome shotgun (WGS) entry which is preliminary data.</text>
</comment>
<dbReference type="EMBL" id="JAMFTS010000002">
    <property type="protein sequence ID" value="KAJ4783986.1"/>
    <property type="molecule type" value="Genomic_DNA"/>
</dbReference>
<dbReference type="PANTHER" id="PTHR35218:SF9">
    <property type="entry name" value="ENDONUCLEASE_EXONUCLEASE_PHOSPHATASE DOMAIN-CONTAINING PROTEIN"/>
    <property type="match status" value="1"/>
</dbReference>
<gene>
    <name evidence="1" type="ORF">LUZ62_035232</name>
</gene>
<dbReference type="Proteomes" id="UP001140206">
    <property type="component" value="Chromosome 2"/>
</dbReference>
<evidence type="ECO:0000313" key="2">
    <source>
        <dbReference type="Proteomes" id="UP001140206"/>
    </source>
</evidence>
<organism evidence="1 2">
    <name type="scientific">Rhynchospora pubera</name>
    <dbReference type="NCBI Taxonomy" id="906938"/>
    <lineage>
        <taxon>Eukaryota</taxon>
        <taxon>Viridiplantae</taxon>
        <taxon>Streptophyta</taxon>
        <taxon>Embryophyta</taxon>
        <taxon>Tracheophyta</taxon>
        <taxon>Spermatophyta</taxon>
        <taxon>Magnoliopsida</taxon>
        <taxon>Liliopsida</taxon>
        <taxon>Poales</taxon>
        <taxon>Cyperaceae</taxon>
        <taxon>Cyperoideae</taxon>
        <taxon>Rhynchosporeae</taxon>
        <taxon>Rhynchospora</taxon>
    </lineage>
</organism>
<accession>A0AAV8F065</accession>
<proteinExistence type="predicted"/>
<reference evidence="1" key="1">
    <citation type="submission" date="2022-08" db="EMBL/GenBank/DDBJ databases">
        <authorList>
            <person name="Marques A."/>
        </authorList>
    </citation>
    <scope>NUCLEOTIDE SEQUENCE</scope>
    <source>
        <strain evidence="1">RhyPub2mFocal</strain>
        <tissue evidence="1">Leaves</tissue>
    </source>
</reference>
<dbReference type="InterPro" id="IPR036691">
    <property type="entry name" value="Endo/exonu/phosph_ase_sf"/>
</dbReference>
<protein>
    <submittedName>
        <fullName evidence="1">Endonuclease/exonuclease/phosphatase family protein</fullName>
    </submittedName>
</protein>
<keyword evidence="2" id="KW-1185">Reference proteome</keyword>
<dbReference type="SUPFAM" id="SSF56219">
    <property type="entry name" value="DNase I-like"/>
    <property type="match status" value="1"/>
</dbReference>
<evidence type="ECO:0000313" key="1">
    <source>
        <dbReference type="EMBL" id="KAJ4783986.1"/>
    </source>
</evidence>
<keyword evidence="1" id="KW-0540">Nuclease</keyword>
<keyword evidence="1" id="KW-0255">Endonuclease</keyword>
<name>A0AAV8F065_9POAL</name>
<sequence length="174" mass="19505">MSILAHYLHSTKASLGFVCETKCSVQQATRRIRRLPLKNYEIVPSAGLSGGLWLLWDDNLLVSVLERSHFFIFASIKKHVDDDPWILGGAIYGDPNGWVLGYIWDQISFYANSHHIPLCVMGDFNCILHPSEKCGGSSKEKSKNKGFQSMVSRTGLIDLGHDGPAYTWCNFQQS</sequence>
<dbReference type="AlphaFoldDB" id="A0AAV8F065"/>
<dbReference type="PANTHER" id="PTHR35218">
    <property type="entry name" value="RNASE H DOMAIN-CONTAINING PROTEIN"/>
    <property type="match status" value="1"/>
</dbReference>